<keyword evidence="3" id="KW-1185">Reference proteome</keyword>
<feature type="compositionally biased region" description="Low complexity" evidence="1">
    <location>
        <begin position="888"/>
        <end position="904"/>
    </location>
</feature>
<feature type="compositionally biased region" description="Basic and acidic residues" evidence="1">
    <location>
        <begin position="326"/>
        <end position="337"/>
    </location>
</feature>
<name>A0AAV6QRK0_SOLSE</name>
<feature type="compositionally biased region" description="Acidic residues" evidence="1">
    <location>
        <begin position="1109"/>
        <end position="1120"/>
    </location>
</feature>
<feature type="compositionally biased region" description="Basic and acidic residues" evidence="1">
    <location>
        <begin position="1121"/>
        <end position="1151"/>
    </location>
</feature>
<feature type="compositionally biased region" description="Basic and acidic residues" evidence="1">
    <location>
        <begin position="927"/>
        <end position="936"/>
    </location>
</feature>
<dbReference type="Proteomes" id="UP000693946">
    <property type="component" value="Linkage Group LG4"/>
</dbReference>
<feature type="compositionally biased region" description="Basic and acidic residues" evidence="1">
    <location>
        <begin position="789"/>
        <end position="800"/>
    </location>
</feature>
<evidence type="ECO:0000256" key="1">
    <source>
        <dbReference type="SAM" id="MobiDB-lite"/>
    </source>
</evidence>
<feature type="compositionally biased region" description="Polar residues" evidence="1">
    <location>
        <begin position="875"/>
        <end position="887"/>
    </location>
</feature>
<evidence type="ECO:0000313" key="3">
    <source>
        <dbReference type="Proteomes" id="UP000693946"/>
    </source>
</evidence>
<reference evidence="2 3" key="1">
    <citation type="journal article" date="2021" name="Sci. Rep.">
        <title>Chromosome anchoring in Senegalese sole (Solea senegalensis) reveals sex-associated markers and genome rearrangements in flatfish.</title>
        <authorList>
            <person name="Guerrero-Cozar I."/>
            <person name="Gomez-Garrido J."/>
            <person name="Berbel C."/>
            <person name="Martinez-Blanch J.F."/>
            <person name="Alioto T."/>
            <person name="Claros M.G."/>
            <person name="Gagnaire P.A."/>
            <person name="Manchado M."/>
        </authorList>
    </citation>
    <scope>NUCLEOTIDE SEQUENCE [LARGE SCALE GENOMIC DNA]</scope>
    <source>
        <strain evidence="2">Sse05_10M</strain>
    </source>
</reference>
<feature type="compositionally biased region" description="Basic and acidic residues" evidence="1">
    <location>
        <begin position="551"/>
        <end position="566"/>
    </location>
</feature>
<accession>A0AAV6QRK0</accession>
<feature type="compositionally biased region" description="Polar residues" evidence="1">
    <location>
        <begin position="294"/>
        <end position="325"/>
    </location>
</feature>
<sequence>MGLYGRQLKILDLDRMMEFWPEQQGHSSLYARFGTVPRRNCAHTYHDRHQTTSYPFSYGEQQGQGRESGYWTVPSLRTGRSQQDSANWTHSELAAPSSSHFPFNLDRQTQQHQDIGVYEPYEVRGREWTAAQRDYERGFQRERWQRIWEPSSPVRYKREVSTKRSNNSYQGLESWAAQYSHSLPRRKNREEELRCTPHSLLESSGATERNRSGINPQVSLLQHVRQSADGNKSGAVWDRRQTLTCHPLQVPASDTSHTLDIIEKAGYQRRMFSHPPGYTAPPPYNSPHKCSPVMQHSNTNREQGGQRQTYWSQPTIKKQDISNLQDKNKREKEELTNRDGNQTCAQLEGLQHRTPGSDALKAGSPITVQDIQQHPQIIQSVQNTKATEQTSSKVIEGKKFWLNKKTGGMTIFCLVSRIADITQTPSRPLCTSQANIQSSEFTEVSEGQRDSGDILQTQKFADEVDFRAAASTEQSTSDTRNITTNVKTIPTGIDSLETETGISPENNNLNGSTFGRQVAQCAHPVPVKYPLWREPSFTSRAETENPSSFLKADHKEEESGGLHSQEKSATAHPINVEVRRLDIKRDTQSEDSESLLVIDTTCVVVKMELIPPPKKDHVHYLSSTVHTGENPLHIQSSNVPKSNSLLTNEQDSDMEMKLASEGGGDLSFTCKPSSSFSERETLVECSDRIPGIPLHGSITEEQSEEAPSFLDLCVMDEPLSVTNDNHDRTGQLPDTKEDHLVTCQNEDDAEDQVQNEDGEHFAGPQEQVSALCEEMDNNSKLEANVQTSKETKKTEDRQLEPTDEEGTTEENGEENQLVTNDPSLQHPYPCECLSKSSFLSHSNLTSLSYISQLTTEEDLDVVALNLAENLAPCPETSSLPEATSYRQPSPLLPGSTKSSPSSTPHKCHSPRPSPELIDQLMEPISGIEDKDDKNESSELVNDESSDASKNREEQEVVSQQQFEFEKSDNDTCGEEKSNNDTCGEEKSNNDTCGEEKSNNDTCGEEKSDNDTCGEEKSDNDTCGEEKSDNDTCGEEKSENYTCGEEKSDNDTCGEEKSNNDTCEEEKSGNDGEEKSNNDTCGEEKSENYTCEDEKTGSDTCGEVKSDNDTCGEENSDNDTCGEEKSDNDTCGEEKSDNDTCGEEKSDNDTLKKRNQTMILVEKKQQ</sequence>
<protein>
    <submittedName>
        <fullName evidence="2">Uncharacterized protein</fullName>
    </submittedName>
</protein>
<proteinExistence type="predicted"/>
<dbReference type="AlphaFoldDB" id="A0AAV6QRK0"/>
<feature type="region of interest" description="Disordered" evidence="1">
    <location>
        <begin position="875"/>
        <end position="1165"/>
    </location>
</feature>
<feature type="compositionally biased region" description="Basic and acidic residues" evidence="1">
    <location>
        <begin position="963"/>
        <end position="1107"/>
    </location>
</feature>
<organism evidence="2 3">
    <name type="scientific">Solea senegalensis</name>
    <name type="common">Senegalese sole</name>
    <dbReference type="NCBI Taxonomy" id="28829"/>
    <lineage>
        <taxon>Eukaryota</taxon>
        <taxon>Metazoa</taxon>
        <taxon>Chordata</taxon>
        <taxon>Craniata</taxon>
        <taxon>Vertebrata</taxon>
        <taxon>Euteleostomi</taxon>
        <taxon>Actinopterygii</taxon>
        <taxon>Neopterygii</taxon>
        <taxon>Teleostei</taxon>
        <taxon>Neoteleostei</taxon>
        <taxon>Acanthomorphata</taxon>
        <taxon>Carangaria</taxon>
        <taxon>Pleuronectiformes</taxon>
        <taxon>Pleuronectoidei</taxon>
        <taxon>Soleidae</taxon>
        <taxon>Solea</taxon>
    </lineage>
</organism>
<evidence type="ECO:0000313" key="2">
    <source>
        <dbReference type="EMBL" id="KAG7495355.1"/>
    </source>
</evidence>
<feature type="region of interest" description="Disordered" evidence="1">
    <location>
        <begin position="275"/>
        <end position="340"/>
    </location>
</feature>
<feature type="region of interest" description="Disordered" evidence="1">
    <location>
        <begin position="782"/>
        <end position="824"/>
    </location>
</feature>
<feature type="region of interest" description="Disordered" evidence="1">
    <location>
        <begin position="538"/>
        <end position="573"/>
    </location>
</feature>
<comment type="caution">
    <text evidence="2">The sequence shown here is derived from an EMBL/GenBank/DDBJ whole genome shotgun (WGS) entry which is preliminary data.</text>
</comment>
<gene>
    <name evidence="2" type="ORF">JOB18_047826</name>
</gene>
<feature type="compositionally biased region" description="Acidic residues" evidence="1">
    <location>
        <begin position="801"/>
        <end position="813"/>
    </location>
</feature>
<dbReference type="EMBL" id="JAGKHQ010000016">
    <property type="protein sequence ID" value="KAG7495355.1"/>
    <property type="molecule type" value="Genomic_DNA"/>
</dbReference>
<feature type="compositionally biased region" description="Polar residues" evidence="1">
    <location>
        <begin position="538"/>
        <end position="548"/>
    </location>
</feature>